<evidence type="ECO:0000256" key="7">
    <source>
        <dbReference type="ARBA" id="ARBA00023098"/>
    </source>
</evidence>
<dbReference type="Pfam" id="PF01764">
    <property type="entry name" value="Lipase_3"/>
    <property type="match status" value="1"/>
</dbReference>
<keyword evidence="6" id="KW-0442">Lipid degradation</keyword>
<feature type="region of interest" description="Disordered" evidence="8">
    <location>
        <begin position="533"/>
        <end position="564"/>
    </location>
</feature>
<name>A0AAW1S8S2_9CHLO</name>
<evidence type="ECO:0000259" key="9">
    <source>
        <dbReference type="Pfam" id="PF01764"/>
    </source>
</evidence>
<dbReference type="GO" id="GO:0016042">
    <property type="term" value="P:lipid catabolic process"/>
    <property type="evidence" value="ECO:0007669"/>
    <property type="project" value="UniProtKB-KW"/>
</dbReference>
<evidence type="ECO:0000256" key="1">
    <source>
        <dbReference type="ARBA" id="ARBA00004229"/>
    </source>
</evidence>
<comment type="subcellular location">
    <subcellularLocation>
        <location evidence="1">Plastid</location>
        <location evidence="1">Chloroplast</location>
    </subcellularLocation>
</comment>
<dbReference type="Gene3D" id="3.40.50.1820">
    <property type="entry name" value="alpha/beta hydrolase"/>
    <property type="match status" value="1"/>
</dbReference>
<dbReference type="CDD" id="cd00519">
    <property type="entry name" value="Lipase_3"/>
    <property type="match status" value="1"/>
</dbReference>
<evidence type="ECO:0000256" key="5">
    <source>
        <dbReference type="ARBA" id="ARBA00022946"/>
    </source>
</evidence>
<keyword evidence="3" id="KW-0934">Plastid</keyword>
<dbReference type="EMBL" id="JALJOU010000009">
    <property type="protein sequence ID" value="KAK9842083.1"/>
    <property type="molecule type" value="Genomic_DNA"/>
</dbReference>
<evidence type="ECO:0000256" key="4">
    <source>
        <dbReference type="ARBA" id="ARBA00022801"/>
    </source>
</evidence>
<evidence type="ECO:0000256" key="8">
    <source>
        <dbReference type="SAM" id="MobiDB-lite"/>
    </source>
</evidence>
<dbReference type="SUPFAM" id="SSF53474">
    <property type="entry name" value="alpha/beta-Hydrolases"/>
    <property type="match status" value="1"/>
</dbReference>
<dbReference type="PANTHER" id="PTHR31403">
    <property type="entry name" value="PHOSPHOLIPASE A1-IBETA2, CHLOROPLASTIC"/>
    <property type="match status" value="1"/>
</dbReference>
<keyword evidence="5" id="KW-0809">Transit peptide</keyword>
<dbReference type="InterPro" id="IPR029058">
    <property type="entry name" value="AB_hydrolase_fold"/>
</dbReference>
<comment type="caution">
    <text evidence="10">The sequence shown here is derived from an EMBL/GenBank/DDBJ whole genome shotgun (WGS) entry which is preliminary data.</text>
</comment>
<proteinExistence type="predicted"/>
<keyword evidence="11" id="KW-1185">Reference proteome</keyword>
<dbReference type="GO" id="GO:0004620">
    <property type="term" value="F:phospholipase activity"/>
    <property type="evidence" value="ECO:0007669"/>
    <property type="project" value="UniProtKB-ARBA"/>
</dbReference>
<accession>A0AAW1S8S2</accession>
<keyword evidence="4" id="KW-0378">Hydrolase</keyword>
<keyword evidence="7" id="KW-0443">Lipid metabolism</keyword>
<dbReference type="PANTHER" id="PTHR31403:SF7">
    <property type="entry name" value="PHOSPHOLIPASE A1-IGAMMA3, CHLOROPLASTIC"/>
    <property type="match status" value="1"/>
</dbReference>
<feature type="domain" description="Fungal lipase-type" evidence="9">
    <location>
        <begin position="228"/>
        <end position="419"/>
    </location>
</feature>
<organism evidence="10 11">
    <name type="scientific">Elliptochloris bilobata</name>
    <dbReference type="NCBI Taxonomy" id="381761"/>
    <lineage>
        <taxon>Eukaryota</taxon>
        <taxon>Viridiplantae</taxon>
        <taxon>Chlorophyta</taxon>
        <taxon>core chlorophytes</taxon>
        <taxon>Trebouxiophyceae</taxon>
        <taxon>Trebouxiophyceae incertae sedis</taxon>
        <taxon>Elliptochloris clade</taxon>
        <taxon>Elliptochloris</taxon>
    </lineage>
</organism>
<evidence type="ECO:0000256" key="2">
    <source>
        <dbReference type="ARBA" id="ARBA00022528"/>
    </source>
</evidence>
<keyword evidence="2" id="KW-0150">Chloroplast</keyword>
<sequence>MPMHAIANFLGSGLHRFTGNLGLRRNGSIVTAVGVRGVLSAAGALPRSPAEDPVQWKKAFELPEDTSNPLAPFGPITDKQLLAAVFMYGDLCQLTYDNYIRNGATLDALVETLTDSQKAARKAFQPDSPLVGGYKYLPSELMAVPAGNKQPGDETPDQVNVAEDSPARKYELGIKYNGKLEDDPAFFLFATAGIYAEQDLLSLDPESTNWIGYVGIGPAIDGKRDIAVAFRGTQAWTEWLSNGKAVLEMVPWFGTTRPGGKLDLQELAHAADKPGAADETKTASPAMDKLLGVVRVGSGFEELYRRFTATPDNTLSLQGQVQVAVRKLLARYGDEVYSITTTGHSLGGALAALCAFDLVQSGINRQGDRCTGPPVPVTAFTFEAPRVGNDAFADAFETLNGPRCFRVWNAPDVVPKVPWEAAGSVLPDRLVKVLEKTPPLEKLFGPNSATEATGLNAYHHAGTEYRVDDRELVEAGEEAAAHHDPLRRWFDRVASYLLRKFVDDISGLDHLDEAAKIGQSHDFQAVMCQMDSESQPGTRGFQGPLGVPDNIPNPLKKPVGPASS</sequence>
<dbReference type="InterPro" id="IPR002921">
    <property type="entry name" value="Fungal_lipase-type"/>
</dbReference>
<reference evidence="10 11" key="1">
    <citation type="journal article" date="2024" name="Nat. Commun.">
        <title>Phylogenomics reveals the evolutionary origins of lichenization in chlorophyte algae.</title>
        <authorList>
            <person name="Puginier C."/>
            <person name="Libourel C."/>
            <person name="Otte J."/>
            <person name="Skaloud P."/>
            <person name="Haon M."/>
            <person name="Grisel S."/>
            <person name="Petersen M."/>
            <person name="Berrin J.G."/>
            <person name="Delaux P.M."/>
            <person name="Dal Grande F."/>
            <person name="Keller J."/>
        </authorList>
    </citation>
    <scope>NUCLEOTIDE SEQUENCE [LARGE SCALE GENOMIC DNA]</scope>
    <source>
        <strain evidence="10 11">SAG 245.80</strain>
    </source>
</reference>
<evidence type="ECO:0000313" key="10">
    <source>
        <dbReference type="EMBL" id="KAK9842083.1"/>
    </source>
</evidence>
<evidence type="ECO:0000256" key="3">
    <source>
        <dbReference type="ARBA" id="ARBA00022640"/>
    </source>
</evidence>
<gene>
    <name evidence="10" type="ORF">WJX81_007691</name>
</gene>
<evidence type="ECO:0000256" key="6">
    <source>
        <dbReference type="ARBA" id="ARBA00022963"/>
    </source>
</evidence>
<dbReference type="GO" id="GO:0009507">
    <property type="term" value="C:chloroplast"/>
    <property type="evidence" value="ECO:0007669"/>
    <property type="project" value="UniProtKB-SubCell"/>
</dbReference>
<dbReference type="Proteomes" id="UP001445335">
    <property type="component" value="Unassembled WGS sequence"/>
</dbReference>
<evidence type="ECO:0000313" key="11">
    <source>
        <dbReference type="Proteomes" id="UP001445335"/>
    </source>
</evidence>
<protein>
    <recommendedName>
        <fullName evidence="9">Fungal lipase-type domain-containing protein</fullName>
    </recommendedName>
</protein>
<dbReference type="AlphaFoldDB" id="A0AAW1S8S2"/>